<evidence type="ECO:0000256" key="3">
    <source>
        <dbReference type="ARBA" id="ARBA00022475"/>
    </source>
</evidence>
<dbReference type="EMBL" id="DVHU01000111">
    <property type="protein sequence ID" value="HIR94244.1"/>
    <property type="molecule type" value="Genomic_DNA"/>
</dbReference>
<evidence type="ECO:0000313" key="10">
    <source>
        <dbReference type="Proteomes" id="UP000886841"/>
    </source>
</evidence>
<protein>
    <submittedName>
        <fullName evidence="9">Protein-tyrosine kinase</fullName>
    </submittedName>
</protein>
<organism evidence="9 10">
    <name type="scientific">Candidatus Egerieimonas intestinavium</name>
    <dbReference type="NCBI Taxonomy" id="2840777"/>
    <lineage>
        <taxon>Bacteria</taxon>
        <taxon>Bacillati</taxon>
        <taxon>Bacillota</taxon>
        <taxon>Clostridia</taxon>
        <taxon>Lachnospirales</taxon>
        <taxon>Lachnospiraceae</taxon>
        <taxon>Lachnospiraceae incertae sedis</taxon>
        <taxon>Candidatus Egerieimonas</taxon>
    </lineage>
</organism>
<accession>A0A9D1EME2</accession>
<dbReference type="Pfam" id="PF02706">
    <property type="entry name" value="Wzz"/>
    <property type="match status" value="1"/>
</dbReference>
<feature type="transmembrane region" description="Helical" evidence="7">
    <location>
        <begin position="26"/>
        <end position="48"/>
    </location>
</feature>
<keyword evidence="9" id="KW-0808">Transferase</keyword>
<evidence type="ECO:0000256" key="6">
    <source>
        <dbReference type="ARBA" id="ARBA00023136"/>
    </source>
</evidence>
<comment type="similarity">
    <text evidence="2">Belongs to the CpsC/CapA family.</text>
</comment>
<keyword evidence="9" id="KW-0418">Kinase</keyword>
<dbReference type="GO" id="GO:0004713">
    <property type="term" value="F:protein tyrosine kinase activity"/>
    <property type="evidence" value="ECO:0007669"/>
    <property type="project" value="UniProtKB-KW"/>
</dbReference>
<gene>
    <name evidence="9" type="ORF">IAB98_12575</name>
</gene>
<evidence type="ECO:0000313" key="9">
    <source>
        <dbReference type="EMBL" id="HIR94244.1"/>
    </source>
</evidence>
<sequence>MEYREQANDEVTIDLGALFSALLDKIVIIILAGVVVACVTFLGTKLFITPTYDSTTKIYVVSQANSTGNLTYSDVQLGTQLTKDYMEMVKSRTVVESVIAELGLDISYEDMCEKISVANTTDTRIMAITVSDENPKMAQDMANSLRVAVSEQIREVMRVDEVNVVDEANLPDKPARPSAFKNFVIGGVIGVFVAVAVVVLIFVIDDRIKTQEDVEKHLQLSVLGTIPMVEEKGKKKTMKKSTEKKR</sequence>
<dbReference type="AlphaFoldDB" id="A0A9D1EME2"/>
<evidence type="ECO:0000256" key="7">
    <source>
        <dbReference type="SAM" id="Phobius"/>
    </source>
</evidence>
<evidence type="ECO:0000256" key="1">
    <source>
        <dbReference type="ARBA" id="ARBA00004651"/>
    </source>
</evidence>
<feature type="transmembrane region" description="Helical" evidence="7">
    <location>
        <begin position="183"/>
        <end position="204"/>
    </location>
</feature>
<keyword evidence="3" id="KW-1003">Cell membrane</keyword>
<evidence type="ECO:0000259" key="8">
    <source>
        <dbReference type="Pfam" id="PF02706"/>
    </source>
</evidence>
<dbReference type="InterPro" id="IPR050445">
    <property type="entry name" value="Bact_polysacc_biosynth/exp"/>
</dbReference>
<reference evidence="9" key="1">
    <citation type="submission" date="2020-10" db="EMBL/GenBank/DDBJ databases">
        <authorList>
            <person name="Gilroy R."/>
        </authorList>
    </citation>
    <scope>NUCLEOTIDE SEQUENCE</scope>
    <source>
        <strain evidence="9">ChiSxjej1B13-7041</strain>
    </source>
</reference>
<dbReference type="PANTHER" id="PTHR32309">
    <property type="entry name" value="TYROSINE-PROTEIN KINASE"/>
    <property type="match status" value="1"/>
</dbReference>
<dbReference type="GO" id="GO:0005886">
    <property type="term" value="C:plasma membrane"/>
    <property type="evidence" value="ECO:0007669"/>
    <property type="project" value="UniProtKB-SubCell"/>
</dbReference>
<dbReference type="Proteomes" id="UP000886841">
    <property type="component" value="Unassembled WGS sequence"/>
</dbReference>
<evidence type="ECO:0000256" key="2">
    <source>
        <dbReference type="ARBA" id="ARBA00006683"/>
    </source>
</evidence>
<name>A0A9D1EME2_9FIRM</name>
<keyword evidence="5 7" id="KW-1133">Transmembrane helix</keyword>
<reference evidence="9" key="2">
    <citation type="journal article" date="2021" name="PeerJ">
        <title>Extensive microbial diversity within the chicken gut microbiome revealed by metagenomics and culture.</title>
        <authorList>
            <person name="Gilroy R."/>
            <person name="Ravi A."/>
            <person name="Getino M."/>
            <person name="Pursley I."/>
            <person name="Horton D.L."/>
            <person name="Alikhan N.F."/>
            <person name="Baker D."/>
            <person name="Gharbi K."/>
            <person name="Hall N."/>
            <person name="Watson M."/>
            <person name="Adriaenssens E.M."/>
            <person name="Foster-Nyarko E."/>
            <person name="Jarju S."/>
            <person name="Secka A."/>
            <person name="Antonio M."/>
            <person name="Oren A."/>
            <person name="Chaudhuri R.R."/>
            <person name="La Ragione R."/>
            <person name="Hildebrand F."/>
            <person name="Pallen M.J."/>
        </authorList>
    </citation>
    <scope>NUCLEOTIDE SEQUENCE</scope>
    <source>
        <strain evidence="9">ChiSxjej1B13-7041</strain>
    </source>
</reference>
<comment type="subcellular location">
    <subcellularLocation>
        <location evidence="1">Cell membrane</location>
        <topology evidence="1">Multi-pass membrane protein</topology>
    </subcellularLocation>
</comment>
<comment type="caution">
    <text evidence="9">The sequence shown here is derived from an EMBL/GenBank/DDBJ whole genome shotgun (WGS) entry which is preliminary data.</text>
</comment>
<dbReference type="PANTHER" id="PTHR32309:SF13">
    <property type="entry name" value="FERRIC ENTEROBACTIN TRANSPORT PROTEIN FEPE"/>
    <property type="match status" value="1"/>
</dbReference>
<keyword evidence="9" id="KW-0829">Tyrosine-protein kinase</keyword>
<evidence type="ECO:0000256" key="5">
    <source>
        <dbReference type="ARBA" id="ARBA00022989"/>
    </source>
</evidence>
<dbReference type="InterPro" id="IPR003856">
    <property type="entry name" value="LPS_length_determ_N"/>
</dbReference>
<evidence type="ECO:0000256" key="4">
    <source>
        <dbReference type="ARBA" id="ARBA00022692"/>
    </source>
</evidence>
<keyword evidence="6 7" id="KW-0472">Membrane</keyword>
<proteinExistence type="inferred from homology"/>
<feature type="domain" description="Polysaccharide chain length determinant N-terminal" evidence="8">
    <location>
        <begin position="12"/>
        <end position="102"/>
    </location>
</feature>
<keyword evidence="4 7" id="KW-0812">Transmembrane</keyword>